<evidence type="ECO:0000313" key="2">
    <source>
        <dbReference type="Proteomes" id="UP000514462"/>
    </source>
</evidence>
<reference evidence="2" key="1">
    <citation type="submission" date="2020-06" db="EMBL/GenBank/DDBJ databases">
        <title>REHAB project genomes.</title>
        <authorList>
            <person name="Shaw L.P."/>
        </authorList>
    </citation>
    <scope>NUCLEOTIDE SEQUENCE [LARGE SCALE GENOMIC DNA]</scope>
    <source>
        <strain evidence="2">RHBSTW-00938</strain>
    </source>
</reference>
<dbReference type="EMBL" id="CP055904">
    <property type="protein sequence ID" value="QMR41313.1"/>
    <property type="molecule type" value="Genomic_DNA"/>
</dbReference>
<proteinExistence type="predicted"/>
<dbReference type="Gene3D" id="3.90.75.20">
    <property type="match status" value="1"/>
</dbReference>
<evidence type="ECO:0008006" key="3">
    <source>
        <dbReference type="Google" id="ProtNLM"/>
    </source>
</evidence>
<dbReference type="RefSeq" id="WP_182014555.1">
    <property type="nucleotide sequence ID" value="NZ_CP055904.1"/>
</dbReference>
<dbReference type="SUPFAM" id="SSF54060">
    <property type="entry name" value="His-Me finger endonucleases"/>
    <property type="match status" value="1"/>
</dbReference>
<protein>
    <recommendedName>
        <fullName evidence="3">HNH endonuclease</fullName>
    </recommendedName>
</protein>
<gene>
    <name evidence="1" type="ORF">HV331_18245</name>
</gene>
<evidence type="ECO:0000313" key="1">
    <source>
        <dbReference type="EMBL" id="QMR41313.1"/>
    </source>
</evidence>
<dbReference type="AlphaFoldDB" id="A0AAP9QYP5"/>
<organism evidence="1 2">
    <name type="scientific">Klebsiella aerogenes</name>
    <name type="common">Enterobacter aerogenes</name>
    <dbReference type="NCBI Taxonomy" id="548"/>
    <lineage>
        <taxon>Bacteria</taxon>
        <taxon>Pseudomonadati</taxon>
        <taxon>Pseudomonadota</taxon>
        <taxon>Gammaproteobacteria</taxon>
        <taxon>Enterobacterales</taxon>
        <taxon>Enterobacteriaceae</taxon>
        <taxon>Klebsiella/Raoultella group</taxon>
        <taxon>Klebsiella</taxon>
    </lineage>
</organism>
<accession>A0AAP9QYP5</accession>
<dbReference type="Proteomes" id="UP000514462">
    <property type="component" value="Chromosome"/>
</dbReference>
<dbReference type="InterPro" id="IPR044925">
    <property type="entry name" value="His-Me_finger_sf"/>
</dbReference>
<sequence length="123" mass="14138">MVINKLKTQEVQDYCISHFKLAPELPSGLRWIKAPSVSHQRLIGNMAGTRTAKGYYRVSVLGKRFMAHQIVYALVHGFKLVADVRKDKALSFDHIDRVKHNNHPFNIRIADWSTQNRNRATQA</sequence>
<name>A0AAP9QYP5_KLEAE</name>